<dbReference type="GO" id="GO:0006508">
    <property type="term" value="P:proteolysis"/>
    <property type="evidence" value="ECO:0007669"/>
    <property type="project" value="InterPro"/>
</dbReference>
<dbReference type="AlphaFoldDB" id="A0A1A9WGZ8"/>
<evidence type="ECO:0000259" key="2">
    <source>
        <dbReference type="Pfam" id="PF00089"/>
    </source>
</evidence>
<evidence type="ECO:0000313" key="4">
    <source>
        <dbReference type="Proteomes" id="UP000091820"/>
    </source>
</evidence>
<reference evidence="4" key="1">
    <citation type="submission" date="2014-03" db="EMBL/GenBank/DDBJ databases">
        <authorList>
            <person name="Aksoy S."/>
            <person name="Warren W."/>
            <person name="Wilson R.K."/>
        </authorList>
    </citation>
    <scope>NUCLEOTIDE SEQUENCE [LARGE SCALE GENOMIC DNA]</scope>
    <source>
        <strain evidence="4">IAEA</strain>
    </source>
</reference>
<dbReference type="PANTHER" id="PTHR24271:SF50">
    <property type="match status" value="1"/>
</dbReference>
<dbReference type="GO" id="GO:0004252">
    <property type="term" value="F:serine-type endopeptidase activity"/>
    <property type="evidence" value="ECO:0007669"/>
    <property type="project" value="InterPro"/>
</dbReference>
<keyword evidence="1" id="KW-1015">Disulfide bond</keyword>
<dbReference type="InterPro" id="IPR001254">
    <property type="entry name" value="Trypsin_dom"/>
</dbReference>
<proteinExistence type="predicted"/>
<name>A0A1A9WGZ8_9MUSC</name>
<dbReference type="InterPro" id="IPR043504">
    <property type="entry name" value="Peptidase_S1_PA_chymotrypsin"/>
</dbReference>
<organism evidence="3 4">
    <name type="scientific">Glossina brevipalpis</name>
    <dbReference type="NCBI Taxonomy" id="37001"/>
    <lineage>
        <taxon>Eukaryota</taxon>
        <taxon>Metazoa</taxon>
        <taxon>Ecdysozoa</taxon>
        <taxon>Arthropoda</taxon>
        <taxon>Hexapoda</taxon>
        <taxon>Insecta</taxon>
        <taxon>Pterygota</taxon>
        <taxon>Neoptera</taxon>
        <taxon>Endopterygota</taxon>
        <taxon>Diptera</taxon>
        <taxon>Brachycera</taxon>
        <taxon>Muscomorpha</taxon>
        <taxon>Hippoboscoidea</taxon>
        <taxon>Glossinidae</taxon>
        <taxon>Glossina</taxon>
    </lineage>
</organism>
<dbReference type="STRING" id="37001.A0A1A9WGZ8"/>
<reference evidence="3" key="2">
    <citation type="submission" date="2020-05" db="UniProtKB">
        <authorList>
            <consortium name="EnsemblMetazoa"/>
        </authorList>
    </citation>
    <scope>IDENTIFICATION</scope>
    <source>
        <strain evidence="3">IAEA</strain>
    </source>
</reference>
<feature type="domain" description="Peptidase S1" evidence="2">
    <location>
        <begin position="122"/>
        <end position="282"/>
    </location>
</feature>
<dbReference type="Proteomes" id="UP000091820">
    <property type="component" value="Unassembled WGS sequence"/>
</dbReference>
<protein>
    <recommendedName>
        <fullName evidence="2">Peptidase S1 domain-containing protein</fullName>
    </recommendedName>
</protein>
<dbReference type="EnsemblMetazoa" id="GBRI019381-RA">
    <property type="protein sequence ID" value="GBRI019381-PA"/>
    <property type="gene ID" value="GBRI019381"/>
</dbReference>
<sequence length="562" mass="64349">MDKTLKTIFGVFQKNALILLLRSIFTLMRSYLRKLICFFVFILLVDKSKFSLQHVCTKDPIEIEKDTELSKYMVWYIWPNDDENLNIAIGIIISEEIILTYNYQKMTLNKMGYIVYNERKYSPNITSEKIIHWINGVNYQNIVGDSSEIHIGLVKLNSEIELTTDRSEIVSLPKKSFAGTSNCVVIGPGGVRIEEIVETPVKILTRDNCLKLLPNLHENLICIDYEKNKNIYTCDTGQCEHFQNGAALFCNGILTGIVNELKPCISSLPRPCTKIYPYIKWIKSEMNKLRKVILYSKYAKYLVYYGWYVDDVPVISGLASILDKNILLTHFAPNLDNASIIVRNSNNQIIRNGFAIYGLRKYIKTPQADRAVNWRNVKNFLNVDNPDPLQIQIALIKVNEAMILKSGKAAIIKLPKKEPKSESRCIAVHITKIENEPIIETNVTIVERNLCLKQLPGLHAHALCFYVTNSNDEINHCTLFLTGAPIICNNQFTCIVSYSDECFPDLPRPCTSVHKFYEWIKMGNTGILSEAIFNGCLVSMIFNWDILSEKYPRISSEYEMMI</sequence>
<dbReference type="VEuPathDB" id="VectorBase:GBRI019381"/>
<dbReference type="Gene3D" id="2.40.10.10">
    <property type="entry name" value="Trypsin-like serine proteases"/>
    <property type="match status" value="3"/>
</dbReference>
<dbReference type="PANTHER" id="PTHR24271">
    <property type="entry name" value="KALLIKREIN-RELATED"/>
    <property type="match status" value="1"/>
</dbReference>
<dbReference type="Pfam" id="PF00089">
    <property type="entry name" value="Trypsin"/>
    <property type="match status" value="2"/>
</dbReference>
<evidence type="ECO:0000256" key="1">
    <source>
        <dbReference type="ARBA" id="ARBA00023157"/>
    </source>
</evidence>
<dbReference type="SUPFAM" id="SSF50494">
    <property type="entry name" value="Trypsin-like serine proteases"/>
    <property type="match status" value="2"/>
</dbReference>
<dbReference type="InterPro" id="IPR009003">
    <property type="entry name" value="Peptidase_S1_PA"/>
</dbReference>
<feature type="domain" description="Peptidase S1" evidence="2">
    <location>
        <begin position="377"/>
        <end position="520"/>
    </location>
</feature>
<keyword evidence="4" id="KW-1185">Reference proteome</keyword>
<evidence type="ECO:0000313" key="3">
    <source>
        <dbReference type="EnsemblMetazoa" id="GBRI019381-PA"/>
    </source>
</evidence>
<accession>A0A1A9WGZ8</accession>